<name>A0A6A6QUC6_9PEZI</name>
<reference evidence="3" key="1">
    <citation type="journal article" date="2020" name="Stud. Mycol.">
        <title>101 Dothideomycetes genomes: a test case for predicting lifestyles and emergence of pathogens.</title>
        <authorList>
            <person name="Haridas S."/>
            <person name="Albert R."/>
            <person name="Binder M."/>
            <person name="Bloem J."/>
            <person name="Labutti K."/>
            <person name="Salamov A."/>
            <person name="Andreopoulos B."/>
            <person name="Baker S."/>
            <person name="Barry K."/>
            <person name="Bills G."/>
            <person name="Bluhm B."/>
            <person name="Cannon C."/>
            <person name="Castanera R."/>
            <person name="Culley D."/>
            <person name="Daum C."/>
            <person name="Ezra D."/>
            <person name="Gonzalez J."/>
            <person name="Henrissat B."/>
            <person name="Kuo A."/>
            <person name="Liang C."/>
            <person name="Lipzen A."/>
            <person name="Lutzoni F."/>
            <person name="Magnuson J."/>
            <person name="Mondo S."/>
            <person name="Nolan M."/>
            <person name="Ohm R."/>
            <person name="Pangilinan J."/>
            <person name="Park H.-J."/>
            <person name="Ramirez L."/>
            <person name="Alfaro M."/>
            <person name="Sun H."/>
            <person name="Tritt A."/>
            <person name="Yoshinaga Y."/>
            <person name="Zwiers L.-H."/>
            <person name="Turgeon B."/>
            <person name="Goodwin S."/>
            <person name="Spatafora J."/>
            <person name="Crous P."/>
            <person name="Grigoriev I."/>
        </authorList>
    </citation>
    <scope>NUCLEOTIDE SEQUENCE</scope>
    <source>
        <strain evidence="3">CBS 269.34</strain>
    </source>
</reference>
<dbReference type="OrthoDB" id="4757095at2759"/>
<dbReference type="EMBL" id="MU004189">
    <property type="protein sequence ID" value="KAF2495742.1"/>
    <property type="molecule type" value="Genomic_DNA"/>
</dbReference>
<proteinExistence type="predicted"/>
<dbReference type="PANTHER" id="PTHR38790:SF4">
    <property type="entry name" value="2EXR DOMAIN-CONTAINING PROTEIN"/>
    <property type="match status" value="1"/>
</dbReference>
<sequence>MRLDHSIEARRNYERQHPGIGGMAPVDLQISSYRKVARKTVNPLRRLFSGSENNESPNRPRTDGRNQVSIPPHASTSLLSKEPSPQPQSPFFRLPIELRQEIYELVLGCSNVHIVLRHGNQIVRHTRCICASCPGAATYPERGMSSWQRDWNCDTAKYDWGGDRVSPQLLRTCREVYAESIEFLYSSNIFSFRSPYTLERFVDGLTPQSRDDVRAFHLDLKLPSLGAPKDGWKSIQDMLPLLPGLRELEIRVHCYQGLRAAREEKGLDLLREMAVENEHFPRTRLYLPVGVLVHDWMHQAPFEVHSVMDWQWLKERSPWDMWQFVPN</sequence>
<protein>
    <recommendedName>
        <fullName evidence="2">DUF7730 domain-containing protein</fullName>
    </recommendedName>
</protein>
<evidence type="ECO:0000313" key="4">
    <source>
        <dbReference type="Proteomes" id="UP000799750"/>
    </source>
</evidence>
<dbReference type="InterPro" id="IPR056632">
    <property type="entry name" value="DUF7730"/>
</dbReference>
<dbReference type="AlphaFoldDB" id="A0A6A6QUC6"/>
<feature type="region of interest" description="Disordered" evidence="1">
    <location>
        <begin position="45"/>
        <end position="87"/>
    </location>
</feature>
<feature type="compositionally biased region" description="Polar residues" evidence="1">
    <location>
        <begin position="65"/>
        <end position="79"/>
    </location>
</feature>
<evidence type="ECO:0000313" key="3">
    <source>
        <dbReference type="EMBL" id="KAF2495742.1"/>
    </source>
</evidence>
<evidence type="ECO:0000256" key="1">
    <source>
        <dbReference type="SAM" id="MobiDB-lite"/>
    </source>
</evidence>
<feature type="domain" description="DUF7730" evidence="2">
    <location>
        <begin position="85"/>
        <end position="270"/>
    </location>
</feature>
<dbReference type="PANTHER" id="PTHR38790">
    <property type="entry name" value="2EXR DOMAIN-CONTAINING PROTEIN-RELATED"/>
    <property type="match status" value="1"/>
</dbReference>
<gene>
    <name evidence="3" type="ORF">BU16DRAFT_618497</name>
</gene>
<dbReference type="Proteomes" id="UP000799750">
    <property type="component" value="Unassembled WGS sequence"/>
</dbReference>
<evidence type="ECO:0000259" key="2">
    <source>
        <dbReference type="Pfam" id="PF24864"/>
    </source>
</evidence>
<keyword evidence="4" id="KW-1185">Reference proteome</keyword>
<accession>A0A6A6QUC6</accession>
<organism evidence="3 4">
    <name type="scientific">Lophium mytilinum</name>
    <dbReference type="NCBI Taxonomy" id="390894"/>
    <lineage>
        <taxon>Eukaryota</taxon>
        <taxon>Fungi</taxon>
        <taxon>Dikarya</taxon>
        <taxon>Ascomycota</taxon>
        <taxon>Pezizomycotina</taxon>
        <taxon>Dothideomycetes</taxon>
        <taxon>Pleosporomycetidae</taxon>
        <taxon>Mytilinidiales</taxon>
        <taxon>Mytilinidiaceae</taxon>
        <taxon>Lophium</taxon>
    </lineage>
</organism>
<dbReference type="Pfam" id="PF24864">
    <property type="entry name" value="DUF7730"/>
    <property type="match status" value="1"/>
</dbReference>